<dbReference type="RefSeq" id="WP_151537531.1">
    <property type="nucleotide sequence ID" value="NZ_WBOS01000028.1"/>
</dbReference>
<sequence length="40" mass="4700">MDKKTKDKKKRSLSATQEVLYSREFKMADRAGGYVDRPKH</sequence>
<protein>
    <submittedName>
        <fullName evidence="1">YfhE family protein</fullName>
    </submittedName>
</protein>
<dbReference type="EMBL" id="WBOS01000028">
    <property type="protein sequence ID" value="KAB2328533.1"/>
    <property type="molecule type" value="Genomic_DNA"/>
</dbReference>
<accession>A0A6L3UYR7</accession>
<organism evidence="1 2">
    <name type="scientific">Cytobacillus depressus</name>
    <dbReference type="NCBI Taxonomy" id="1602942"/>
    <lineage>
        <taxon>Bacteria</taxon>
        <taxon>Bacillati</taxon>
        <taxon>Bacillota</taxon>
        <taxon>Bacilli</taxon>
        <taxon>Bacillales</taxon>
        <taxon>Bacillaceae</taxon>
        <taxon>Cytobacillus</taxon>
    </lineage>
</organism>
<dbReference type="AlphaFoldDB" id="A0A6L3UYR7"/>
<evidence type="ECO:0000313" key="2">
    <source>
        <dbReference type="Proteomes" id="UP000481030"/>
    </source>
</evidence>
<dbReference type="OrthoDB" id="2936093at2"/>
<proteinExistence type="predicted"/>
<gene>
    <name evidence="1" type="ORF">F7731_25255</name>
</gene>
<evidence type="ECO:0000313" key="1">
    <source>
        <dbReference type="EMBL" id="KAB2328533.1"/>
    </source>
</evidence>
<keyword evidence="2" id="KW-1185">Reference proteome</keyword>
<comment type="caution">
    <text evidence="1">The sequence shown here is derived from an EMBL/GenBank/DDBJ whole genome shotgun (WGS) entry which is preliminary data.</text>
</comment>
<dbReference type="Proteomes" id="UP000481030">
    <property type="component" value="Unassembled WGS sequence"/>
</dbReference>
<reference evidence="1 2" key="1">
    <citation type="journal article" date="2016" name="Antonie Van Leeuwenhoek">
        <title>Bacillus depressus sp. nov., isolated from soil of a sunflower field.</title>
        <authorList>
            <person name="Wei X."/>
            <person name="Xin D."/>
            <person name="Xin Y."/>
            <person name="Zhang H."/>
            <person name="Wang T."/>
            <person name="Zhang J."/>
        </authorList>
    </citation>
    <scope>NUCLEOTIDE SEQUENCE [LARGE SCALE GENOMIC DNA]</scope>
    <source>
        <strain evidence="1 2">BZ1</strain>
    </source>
</reference>
<name>A0A6L3UYR7_9BACI</name>
<dbReference type="Pfam" id="PF14152">
    <property type="entry name" value="YfhE"/>
    <property type="match status" value="1"/>
</dbReference>
<dbReference type="InterPro" id="IPR025437">
    <property type="entry name" value="YfhE-like"/>
</dbReference>